<evidence type="ECO:0000313" key="4">
    <source>
        <dbReference type="Proteomes" id="UP001596548"/>
    </source>
</evidence>
<organism evidence="3 4">
    <name type="scientific">Paractinoplanes rhizophilus</name>
    <dbReference type="NCBI Taxonomy" id="1416877"/>
    <lineage>
        <taxon>Bacteria</taxon>
        <taxon>Bacillati</taxon>
        <taxon>Actinomycetota</taxon>
        <taxon>Actinomycetes</taxon>
        <taxon>Micromonosporales</taxon>
        <taxon>Micromonosporaceae</taxon>
        <taxon>Paractinoplanes</taxon>
    </lineage>
</organism>
<evidence type="ECO:0000256" key="1">
    <source>
        <dbReference type="SAM" id="MobiDB-lite"/>
    </source>
</evidence>
<name>A0ABW2I1P7_9ACTN</name>
<reference evidence="4" key="1">
    <citation type="journal article" date="2019" name="Int. J. Syst. Evol. Microbiol.">
        <title>The Global Catalogue of Microorganisms (GCM) 10K type strain sequencing project: providing services to taxonomists for standard genome sequencing and annotation.</title>
        <authorList>
            <consortium name="The Broad Institute Genomics Platform"/>
            <consortium name="The Broad Institute Genome Sequencing Center for Infectious Disease"/>
            <person name="Wu L."/>
            <person name="Ma J."/>
        </authorList>
    </citation>
    <scope>NUCLEOTIDE SEQUENCE [LARGE SCALE GENOMIC DNA]</scope>
    <source>
        <strain evidence="4">XZYJT-10</strain>
    </source>
</reference>
<keyword evidence="2" id="KW-0472">Membrane</keyword>
<keyword evidence="2" id="KW-0812">Transmembrane</keyword>
<evidence type="ECO:0000256" key="2">
    <source>
        <dbReference type="SAM" id="Phobius"/>
    </source>
</evidence>
<comment type="caution">
    <text evidence="3">The sequence shown here is derived from an EMBL/GenBank/DDBJ whole genome shotgun (WGS) entry which is preliminary data.</text>
</comment>
<accession>A0ABW2I1P7</accession>
<gene>
    <name evidence="3" type="ORF">ACFQS1_32905</name>
</gene>
<feature type="region of interest" description="Disordered" evidence="1">
    <location>
        <begin position="1"/>
        <end position="22"/>
    </location>
</feature>
<feature type="transmembrane region" description="Helical" evidence="2">
    <location>
        <begin position="34"/>
        <end position="60"/>
    </location>
</feature>
<dbReference type="Proteomes" id="UP001596548">
    <property type="component" value="Unassembled WGS sequence"/>
</dbReference>
<evidence type="ECO:0008006" key="5">
    <source>
        <dbReference type="Google" id="ProtNLM"/>
    </source>
</evidence>
<sequence length="164" mass="16953">MTTAPYVPAPPQGPGVHPPFPAPPVEGKGKRVGWSIGIAIGVVVLVCGLGTAALIGVAVASQGAYQERAHAAVSSYLNAVRAGRYDQAYNLLCDDAQKNESPAQFRARVSAEPVIESYTMGDLDLLTGAVPVDATYDDGSSARLEAYLGVDSGTGTFEVCEIGE</sequence>
<proteinExistence type="predicted"/>
<keyword evidence="4" id="KW-1185">Reference proteome</keyword>
<keyword evidence="2" id="KW-1133">Transmembrane helix</keyword>
<evidence type="ECO:0000313" key="3">
    <source>
        <dbReference type="EMBL" id="MFC7278792.1"/>
    </source>
</evidence>
<protein>
    <recommendedName>
        <fullName evidence="5">DUF4878 domain-containing protein</fullName>
    </recommendedName>
</protein>
<dbReference type="EMBL" id="JBHTBJ010000038">
    <property type="protein sequence ID" value="MFC7278792.1"/>
    <property type="molecule type" value="Genomic_DNA"/>
</dbReference>
<dbReference type="RefSeq" id="WP_378975907.1">
    <property type="nucleotide sequence ID" value="NZ_JBHTBJ010000038.1"/>
</dbReference>
<feature type="compositionally biased region" description="Pro residues" evidence="1">
    <location>
        <begin position="7"/>
        <end position="22"/>
    </location>
</feature>